<reference evidence="7" key="1">
    <citation type="journal article" date="2012" name="Nature">
        <title>The tomato genome sequence provides insights into fleshy fruit evolution.</title>
        <authorList>
            <consortium name="Tomato Genome Consortium"/>
        </authorList>
    </citation>
    <scope>NUCLEOTIDE SEQUENCE [LARGE SCALE GENOMIC DNA]</scope>
    <source>
        <strain evidence="7">cv. Heinz 1706</strain>
    </source>
</reference>
<dbReference type="HOGENOM" id="CLU_1752914_0_0_1"/>
<dbReference type="InParanoid" id="K4CCX4"/>
<keyword evidence="4 6" id="KW-1133">Transmembrane helix</keyword>
<evidence type="ECO:0000313" key="8">
    <source>
        <dbReference type="Proteomes" id="UP000004994"/>
    </source>
</evidence>
<accession>K4CCX4</accession>
<evidence type="ECO:0000256" key="6">
    <source>
        <dbReference type="SAM" id="Phobius"/>
    </source>
</evidence>
<evidence type="ECO:0000256" key="4">
    <source>
        <dbReference type="ARBA" id="ARBA00022989"/>
    </source>
</evidence>
<dbReference type="PhylomeDB" id="K4CCX4"/>
<dbReference type="Gramene" id="Solyc07g021150.1.1">
    <property type="protein sequence ID" value="Solyc07g021150.1.1"/>
    <property type="gene ID" value="Solyc07g021150.1"/>
</dbReference>
<evidence type="ECO:0000256" key="1">
    <source>
        <dbReference type="ARBA" id="ARBA00004141"/>
    </source>
</evidence>
<organism evidence="7">
    <name type="scientific">Solanum lycopersicum</name>
    <name type="common">Tomato</name>
    <name type="synonym">Lycopersicon esculentum</name>
    <dbReference type="NCBI Taxonomy" id="4081"/>
    <lineage>
        <taxon>Eukaryota</taxon>
        <taxon>Viridiplantae</taxon>
        <taxon>Streptophyta</taxon>
        <taxon>Embryophyta</taxon>
        <taxon>Tracheophyta</taxon>
        <taxon>Spermatophyta</taxon>
        <taxon>Magnoliopsida</taxon>
        <taxon>eudicotyledons</taxon>
        <taxon>Gunneridae</taxon>
        <taxon>Pentapetalae</taxon>
        <taxon>asterids</taxon>
        <taxon>lamiids</taxon>
        <taxon>Solanales</taxon>
        <taxon>Solanaceae</taxon>
        <taxon>Solanoideae</taxon>
        <taxon>Solaneae</taxon>
        <taxon>Solanum</taxon>
        <taxon>Solanum subgen. Lycopersicon</taxon>
    </lineage>
</organism>
<dbReference type="GO" id="GO:0016020">
    <property type="term" value="C:membrane"/>
    <property type="evidence" value="ECO:0007669"/>
    <property type="project" value="UniProtKB-SubCell"/>
</dbReference>
<comment type="similarity">
    <text evidence="2">Belongs to the TDE1 family.</text>
</comment>
<feature type="transmembrane region" description="Helical" evidence="6">
    <location>
        <begin position="59"/>
        <end position="81"/>
    </location>
</feature>
<comment type="subcellular location">
    <subcellularLocation>
        <location evidence="1">Membrane</location>
        <topology evidence="1">Multi-pass membrane protein</topology>
    </subcellularLocation>
</comment>
<dbReference type="STRING" id="4081.K4CCX4"/>
<dbReference type="PANTHER" id="PTHR10383:SF63">
    <property type="entry name" value="OS01G0179800 PROTEIN"/>
    <property type="match status" value="1"/>
</dbReference>
<dbReference type="AlphaFoldDB" id="K4CCX4"/>
<evidence type="ECO:0000256" key="5">
    <source>
        <dbReference type="ARBA" id="ARBA00023136"/>
    </source>
</evidence>
<evidence type="ECO:0000256" key="2">
    <source>
        <dbReference type="ARBA" id="ARBA00006665"/>
    </source>
</evidence>
<keyword evidence="8" id="KW-1185">Reference proteome</keyword>
<dbReference type="Pfam" id="PF03348">
    <property type="entry name" value="Serinc"/>
    <property type="match status" value="1"/>
</dbReference>
<dbReference type="PaxDb" id="4081-Solyc07g021150.1.1"/>
<dbReference type="EnsemblPlants" id="Solyc07g021150.1.1">
    <property type="protein sequence ID" value="Solyc07g021150.1.1"/>
    <property type="gene ID" value="Solyc07g021150.1"/>
</dbReference>
<dbReference type="Proteomes" id="UP000004994">
    <property type="component" value="Chromosome 7"/>
</dbReference>
<sequence>MTFNRCCCNVFHLLDDRSRFRHCSNSSHVQMMLLATVVYVICIPGIILMHILYKPQPSCLINIFFISWTLVLLQLMTNVSLRPIRTCRREMHLESRSPFAKRDWFTIIVYNKCWWTSTWVMVMNEWLAVCVYSKYVKLHLNIFDCYPNC</sequence>
<name>K4CCX4_SOLLC</name>
<dbReference type="PANTHER" id="PTHR10383">
    <property type="entry name" value="SERINE INCORPORATOR"/>
    <property type="match status" value="1"/>
</dbReference>
<keyword evidence="5 6" id="KW-0472">Membrane</keyword>
<evidence type="ECO:0000313" key="7">
    <source>
        <dbReference type="EnsemblPlants" id="Solyc07g021150.1.1"/>
    </source>
</evidence>
<evidence type="ECO:0000256" key="3">
    <source>
        <dbReference type="ARBA" id="ARBA00022692"/>
    </source>
</evidence>
<proteinExistence type="inferred from homology"/>
<feature type="transmembrane region" description="Helical" evidence="6">
    <location>
        <begin position="31"/>
        <end position="53"/>
    </location>
</feature>
<keyword evidence="3 6" id="KW-0812">Transmembrane</keyword>
<reference evidence="7" key="2">
    <citation type="submission" date="2015-06" db="UniProtKB">
        <authorList>
            <consortium name="EnsemblPlants"/>
        </authorList>
    </citation>
    <scope>IDENTIFICATION</scope>
    <source>
        <strain evidence="7">cv. Heinz 1706</strain>
    </source>
</reference>
<dbReference type="InterPro" id="IPR005016">
    <property type="entry name" value="TDE1/TMS"/>
</dbReference>
<protein>
    <submittedName>
        <fullName evidence="7">Uncharacterized protein</fullName>
    </submittedName>
</protein>